<name>A0A846VZ36_9NOCA</name>
<organism evidence="1 2">
    <name type="scientific">Nocardia coubleae</name>
    <dbReference type="NCBI Taxonomy" id="356147"/>
    <lineage>
        <taxon>Bacteria</taxon>
        <taxon>Bacillati</taxon>
        <taxon>Actinomycetota</taxon>
        <taxon>Actinomycetes</taxon>
        <taxon>Mycobacteriales</taxon>
        <taxon>Nocardiaceae</taxon>
        <taxon>Nocardia</taxon>
    </lineage>
</organism>
<dbReference type="Proteomes" id="UP000572007">
    <property type="component" value="Unassembled WGS sequence"/>
</dbReference>
<sequence length="59" mass="6892">MTSNRRTETEIRRLQAESDFPSSVAANMVTKLYQFRSGACASQIHRSDKKRRDFRQATR</sequence>
<keyword evidence="2" id="KW-1185">Reference proteome</keyword>
<protein>
    <submittedName>
        <fullName evidence="1">Uncharacterized protein</fullName>
    </submittedName>
</protein>
<accession>A0A846VZ36</accession>
<dbReference type="AlphaFoldDB" id="A0A846VZ36"/>
<proteinExistence type="predicted"/>
<comment type="caution">
    <text evidence="1">The sequence shown here is derived from an EMBL/GenBank/DDBJ whole genome shotgun (WGS) entry which is preliminary data.</text>
</comment>
<reference evidence="1 2" key="1">
    <citation type="submission" date="2020-04" db="EMBL/GenBank/DDBJ databases">
        <title>MicrobeNet Type strains.</title>
        <authorList>
            <person name="Nicholson A.C."/>
        </authorList>
    </citation>
    <scope>NUCLEOTIDE SEQUENCE [LARGE SCALE GENOMIC DNA]</scope>
    <source>
        <strain evidence="1 2">DSM 44960</strain>
    </source>
</reference>
<evidence type="ECO:0000313" key="2">
    <source>
        <dbReference type="Proteomes" id="UP000572007"/>
    </source>
</evidence>
<dbReference type="RefSeq" id="WP_067638234.1">
    <property type="nucleotide sequence ID" value="NZ_JAAXOM010000001.1"/>
</dbReference>
<evidence type="ECO:0000313" key="1">
    <source>
        <dbReference type="EMBL" id="NKX86101.1"/>
    </source>
</evidence>
<gene>
    <name evidence="1" type="ORF">HGA10_02085</name>
</gene>
<dbReference type="EMBL" id="JAAXOM010000001">
    <property type="protein sequence ID" value="NKX86101.1"/>
    <property type="molecule type" value="Genomic_DNA"/>
</dbReference>